<evidence type="ECO:0000259" key="10">
    <source>
        <dbReference type="PROSITE" id="PS51202"/>
    </source>
</evidence>
<dbReference type="InterPro" id="IPR006037">
    <property type="entry name" value="RCK_C"/>
</dbReference>
<evidence type="ECO:0000256" key="3">
    <source>
        <dbReference type="ARBA" id="ARBA00022448"/>
    </source>
</evidence>
<feature type="transmembrane region" description="Helical" evidence="9">
    <location>
        <begin position="150"/>
        <end position="175"/>
    </location>
</feature>
<feature type="transmembrane region" description="Helical" evidence="9">
    <location>
        <begin position="270"/>
        <end position="287"/>
    </location>
</feature>
<evidence type="ECO:0000256" key="6">
    <source>
        <dbReference type="ARBA" id="ARBA00022989"/>
    </source>
</evidence>
<evidence type="ECO:0000256" key="7">
    <source>
        <dbReference type="ARBA" id="ARBA00023136"/>
    </source>
</evidence>
<sequence length="784" mass="86048">MDEATGLIVDLGVLLLCAAFVTLIFRRLRLPVFLGYVLAGFLIGPNLLSHSPIHDIHAVHSLSELGVVFLMFYIGMEFDISRLRKVLMPAVLAVILQTVVMILIGTQMAPLFGWGGVKGIFLGALLAISSSMITISVLQSLGRINRSHAHLAIGILILEDILAVTLLVLLSGVAVSGHVDWLDLWKVTFVIAVFTVAVYCLGRLFAPRILKLLESFNDPELTTICAVALMLGLGTLAVYLHLSVALGAFLAGSILSQSSLAHRIEHLTAPLRNVFCAVFFVAAGMLIEPTEIIGYWWQIILMSALVVIAKVGTVWLGLFLSGQDADTSFRASVVKAQIGEFSFIIATLAQTLGVANSELMAIAVGVSVLTTIAGITLSIRVNTIYEAIASRVPPPIRTLGEFYRNLVGEVRVGVGRIFLWRLLKRPITQIIITFFLLNAIILSVYVFNGYIKGNNGLAEYRNWIGPATWTLAAVLCLPFFSSILRNLNAIVLIVTDSVFSGTSAKQYLHGRMQNIFTTVSVAGLAVLVGGIYLSAAAEYLPSGVALAAFVILVGGASFFFWKRIIHVNSRLEYLFMDSFNQRSREEEEAREASALEEISAKYPWPVNVKEVVLPALSKACGKRISELLLREETGATLIALSRNGQVLYGPEASARLFPFDRLYLFGEERQNEAAKRFLEEKRAEGRHDTSTPTLKVEKLFLPKDSIFVDETLASANLRKTYGISVLGIQRGQHRMTSPRPDEVMMAGDMLYVIGNPDTIRDLQKNHPRQERSEPVMDDLLSAEE</sequence>
<dbReference type="GO" id="GO:0016020">
    <property type="term" value="C:membrane"/>
    <property type="evidence" value="ECO:0007669"/>
    <property type="project" value="UniProtKB-SubCell"/>
</dbReference>
<dbReference type="PROSITE" id="PS51202">
    <property type="entry name" value="RCK_C"/>
    <property type="match status" value="2"/>
</dbReference>
<feature type="compositionally biased region" description="Basic and acidic residues" evidence="8">
    <location>
        <begin position="762"/>
        <end position="774"/>
    </location>
</feature>
<keyword evidence="3" id="KW-0813">Transport</keyword>
<gene>
    <name evidence="11" type="ORF">RZN69_17165</name>
</gene>
<proteinExistence type="inferred from homology"/>
<keyword evidence="7 9" id="KW-0472">Membrane</keyword>
<accession>A0AAQ3QSH3</accession>
<evidence type="ECO:0000256" key="9">
    <source>
        <dbReference type="SAM" id="Phobius"/>
    </source>
</evidence>
<feature type="transmembrane region" description="Helical" evidence="9">
    <location>
        <begin position="56"/>
        <end position="74"/>
    </location>
</feature>
<feature type="domain" description="RCK C-terminal" evidence="10">
    <location>
        <begin position="595"/>
        <end position="680"/>
    </location>
</feature>
<dbReference type="RefSeq" id="WP_317832549.1">
    <property type="nucleotide sequence ID" value="NZ_CP136920.1"/>
</dbReference>
<feature type="transmembrane region" description="Helical" evidence="9">
    <location>
        <begin position="6"/>
        <end position="25"/>
    </location>
</feature>
<organism evidence="11 12">
    <name type="scientific">Rubellicoccus peritrichatus</name>
    <dbReference type="NCBI Taxonomy" id="3080537"/>
    <lineage>
        <taxon>Bacteria</taxon>
        <taxon>Pseudomonadati</taxon>
        <taxon>Verrucomicrobiota</taxon>
        <taxon>Opitutia</taxon>
        <taxon>Puniceicoccales</taxon>
        <taxon>Cerasicoccaceae</taxon>
        <taxon>Rubellicoccus</taxon>
    </lineage>
</organism>
<dbReference type="GO" id="GO:1902600">
    <property type="term" value="P:proton transmembrane transport"/>
    <property type="evidence" value="ECO:0007669"/>
    <property type="project" value="InterPro"/>
</dbReference>
<dbReference type="SUPFAM" id="SSF116726">
    <property type="entry name" value="TrkA C-terminal domain-like"/>
    <property type="match status" value="2"/>
</dbReference>
<evidence type="ECO:0000313" key="11">
    <source>
        <dbReference type="EMBL" id="WOO40351.1"/>
    </source>
</evidence>
<dbReference type="EMBL" id="CP136920">
    <property type="protein sequence ID" value="WOO40351.1"/>
    <property type="molecule type" value="Genomic_DNA"/>
</dbReference>
<evidence type="ECO:0000256" key="5">
    <source>
        <dbReference type="ARBA" id="ARBA00022692"/>
    </source>
</evidence>
<feature type="transmembrane region" description="Helical" evidence="9">
    <location>
        <begin position="430"/>
        <end position="451"/>
    </location>
</feature>
<feature type="transmembrane region" description="Helical" evidence="9">
    <location>
        <begin position="359"/>
        <end position="381"/>
    </location>
</feature>
<dbReference type="GO" id="GO:0008324">
    <property type="term" value="F:monoatomic cation transmembrane transporter activity"/>
    <property type="evidence" value="ECO:0007669"/>
    <property type="project" value="InterPro"/>
</dbReference>
<dbReference type="Gene3D" id="1.20.1530.20">
    <property type="match status" value="1"/>
</dbReference>
<evidence type="ECO:0000256" key="2">
    <source>
        <dbReference type="ARBA" id="ARBA00005551"/>
    </source>
</evidence>
<feature type="transmembrane region" description="Helical" evidence="9">
    <location>
        <begin position="515"/>
        <end position="533"/>
    </location>
</feature>
<dbReference type="AlphaFoldDB" id="A0AAQ3QSH3"/>
<dbReference type="Pfam" id="PF00999">
    <property type="entry name" value="Na_H_Exchanger"/>
    <property type="match status" value="1"/>
</dbReference>
<feature type="transmembrane region" description="Helical" evidence="9">
    <location>
        <begin position="227"/>
        <end position="250"/>
    </location>
</feature>
<keyword evidence="6 9" id="KW-1133">Transmembrane helix</keyword>
<evidence type="ECO:0000256" key="8">
    <source>
        <dbReference type="SAM" id="MobiDB-lite"/>
    </source>
</evidence>
<dbReference type="GO" id="GO:0006813">
    <property type="term" value="P:potassium ion transport"/>
    <property type="evidence" value="ECO:0007669"/>
    <property type="project" value="UniProtKB-KW"/>
</dbReference>
<dbReference type="PANTHER" id="PTHR42751">
    <property type="entry name" value="SODIUM/HYDROGEN EXCHANGER FAMILY/TRKA DOMAIN PROTEIN"/>
    <property type="match status" value="1"/>
</dbReference>
<reference evidence="11 12" key="1">
    <citation type="submission" date="2023-10" db="EMBL/GenBank/DDBJ databases">
        <title>Rubellicoccus peritrichatus gen. nov., sp. nov., isolated from an algae of coral reef tank.</title>
        <authorList>
            <person name="Luo J."/>
        </authorList>
    </citation>
    <scope>NUCLEOTIDE SEQUENCE [LARGE SCALE GENOMIC DNA]</scope>
    <source>
        <strain evidence="11 12">CR14</strain>
    </source>
</reference>
<feature type="transmembrane region" description="Helical" evidence="9">
    <location>
        <begin position="187"/>
        <end position="206"/>
    </location>
</feature>
<comment type="subcellular location">
    <subcellularLocation>
        <location evidence="1">Membrane</location>
        <topology evidence="1">Multi-pass membrane protein</topology>
    </subcellularLocation>
</comment>
<keyword evidence="12" id="KW-1185">Reference proteome</keyword>
<feature type="transmembrane region" description="Helical" evidence="9">
    <location>
        <begin position="539"/>
        <end position="561"/>
    </location>
</feature>
<dbReference type="PANTHER" id="PTHR42751:SF3">
    <property type="entry name" value="SODIUM_GLUTAMATE SYMPORTER"/>
    <property type="match status" value="1"/>
</dbReference>
<feature type="transmembrane region" description="Helical" evidence="9">
    <location>
        <begin position="299"/>
        <end position="320"/>
    </location>
</feature>
<keyword evidence="4" id="KW-0406">Ion transport</keyword>
<feature type="transmembrane region" description="Helical" evidence="9">
    <location>
        <begin position="32"/>
        <end position="50"/>
    </location>
</feature>
<dbReference type="InterPro" id="IPR036721">
    <property type="entry name" value="RCK_C_sf"/>
</dbReference>
<feature type="transmembrane region" description="Helical" evidence="9">
    <location>
        <begin position="471"/>
        <end position="494"/>
    </location>
</feature>
<keyword evidence="5 9" id="KW-0812">Transmembrane</keyword>
<feature type="region of interest" description="Disordered" evidence="8">
    <location>
        <begin position="762"/>
        <end position="784"/>
    </location>
</feature>
<evidence type="ECO:0000256" key="4">
    <source>
        <dbReference type="ARBA" id="ARBA00022538"/>
    </source>
</evidence>
<name>A0AAQ3QSH3_9BACT</name>
<dbReference type="GO" id="GO:0015297">
    <property type="term" value="F:antiporter activity"/>
    <property type="evidence" value="ECO:0007669"/>
    <property type="project" value="InterPro"/>
</dbReference>
<dbReference type="KEGG" id="puo:RZN69_17165"/>
<evidence type="ECO:0000313" key="12">
    <source>
        <dbReference type="Proteomes" id="UP001304300"/>
    </source>
</evidence>
<comment type="similarity">
    <text evidence="2">Belongs to the monovalent cation:proton antiporter 2 (CPA2) transporter (TC 2.A.37) family.</text>
</comment>
<dbReference type="Gene3D" id="3.30.70.1450">
    <property type="entry name" value="Regulator of K+ conductance, C-terminal domain"/>
    <property type="match status" value="2"/>
</dbReference>
<protein>
    <submittedName>
        <fullName evidence="11">Cation:proton antiporter</fullName>
    </submittedName>
</protein>
<dbReference type="Proteomes" id="UP001304300">
    <property type="component" value="Chromosome"/>
</dbReference>
<dbReference type="InterPro" id="IPR038770">
    <property type="entry name" value="Na+/solute_symporter_sf"/>
</dbReference>
<dbReference type="InterPro" id="IPR006153">
    <property type="entry name" value="Cation/H_exchanger_TM"/>
</dbReference>
<feature type="transmembrane region" description="Helical" evidence="9">
    <location>
        <begin position="120"/>
        <end position="138"/>
    </location>
</feature>
<keyword evidence="4" id="KW-0633">Potassium transport</keyword>
<feature type="transmembrane region" description="Helical" evidence="9">
    <location>
        <begin position="86"/>
        <end position="108"/>
    </location>
</feature>
<evidence type="ECO:0000256" key="1">
    <source>
        <dbReference type="ARBA" id="ARBA00004141"/>
    </source>
</evidence>
<feature type="domain" description="RCK C-terminal" evidence="10">
    <location>
        <begin position="684"/>
        <end position="768"/>
    </location>
</feature>
<dbReference type="Pfam" id="PF02080">
    <property type="entry name" value="TrkA_C"/>
    <property type="match status" value="2"/>
</dbReference>
<keyword evidence="4" id="KW-0630">Potassium</keyword>